<gene>
    <name evidence="2" type="ORF">HJC23_002539</name>
</gene>
<organism evidence="2 3">
    <name type="scientific">Cyclotella cryptica</name>
    <dbReference type="NCBI Taxonomy" id="29204"/>
    <lineage>
        <taxon>Eukaryota</taxon>
        <taxon>Sar</taxon>
        <taxon>Stramenopiles</taxon>
        <taxon>Ochrophyta</taxon>
        <taxon>Bacillariophyta</taxon>
        <taxon>Coscinodiscophyceae</taxon>
        <taxon>Thalassiosirophycidae</taxon>
        <taxon>Stephanodiscales</taxon>
        <taxon>Stephanodiscaceae</taxon>
        <taxon>Cyclotella</taxon>
    </lineage>
</organism>
<reference evidence="2 3" key="1">
    <citation type="journal article" date="2020" name="G3 (Bethesda)">
        <title>Improved Reference Genome for Cyclotella cryptica CCMP332, a Model for Cell Wall Morphogenesis, Salinity Adaptation, and Lipid Production in Diatoms (Bacillariophyta).</title>
        <authorList>
            <person name="Roberts W.R."/>
            <person name="Downey K.M."/>
            <person name="Ruck E.C."/>
            <person name="Traller J.C."/>
            <person name="Alverson A.J."/>
        </authorList>
    </citation>
    <scope>NUCLEOTIDE SEQUENCE [LARGE SCALE GENOMIC DNA]</scope>
    <source>
        <strain evidence="2 3">CCMP332</strain>
    </source>
</reference>
<feature type="region of interest" description="Disordered" evidence="1">
    <location>
        <begin position="157"/>
        <end position="259"/>
    </location>
</feature>
<protein>
    <submittedName>
        <fullName evidence="2">Uncharacterized protein</fullName>
    </submittedName>
</protein>
<evidence type="ECO:0000313" key="2">
    <source>
        <dbReference type="EMBL" id="KAL3804500.1"/>
    </source>
</evidence>
<feature type="compositionally biased region" description="Low complexity" evidence="1">
    <location>
        <begin position="208"/>
        <end position="233"/>
    </location>
</feature>
<evidence type="ECO:0000313" key="3">
    <source>
        <dbReference type="Proteomes" id="UP001516023"/>
    </source>
</evidence>
<accession>A0ABD3QW82</accession>
<feature type="compositionally biased region" description="Polar residues" evidence="1">
    <location>
        <begin position="242"/>
        <end position="259"/>
    </location>
</feature>
<feature type="region of interest" description="Disordered" evidence="1">
    <location>
        <begin position="1"/>
        <end position="91"/>
    </location>
</feature>
<proteinExistence type="predicted"/>
<comment type="caution">
    <text evidence="2">The sequence shown here is derived from an EMBL/GenBank/DDBJ whole genome shotgun (WGS) entry which is preliminary data.</text>
</comment>
<feature type="compositionally biased region" description="Low complexity" evidence="1">
    <location>
        <begin position="190"/>
        <end position="199"/>
    </location>
</feature>
<evidence type="ECO:0000256" key="1">
    <source>
        <dbReference type="SAM" id="MobiDB-lite"/>
    </source>
</evidence>
<dbReference type="EMBL" id="JABMIG020000007">
    <property type="protein sequence ID" value="KAL3804500.1"/>
    <property type="molecule type" value="Genomic_DNA"/>
</dbReference>
<feature type="compositionally biased region" description="Basic residues" evidence="1">
    <location>
        <begin position="1"/>
        <end position="12"/>
    </location>
</feature>
<feature type="compositionally biased region" description="Polar residues" evidence="1">
    <location>
        <begin position="13"/>
        <end position="23"/>
    </location>
</feature>
<feature type="compositionally biased region" description="Polar residues" evidence="1">
    <location>
        <begin position="165"/>
        <end position="181"/>
    </location>
</feature>
<keyword evidence="3" id="KW-1185">Reference proteome</keyword>
<sequence>MPFLRNKKKPTKSHTITNASNNLLDHPDSADVTGAGIVDSSGIRPVTSKEAKGSKFGRKKKLFGAGTGNANDDPQDIPNVRDPETNPSVGPLGANNVTSKGVAVSHDYQRAVPQSRATIKISQNQDARNQSNATVTSQTITTATTSASTSNTSSVSALFDHSKSSNHSSLQGSTQQDTTSSRGDRSNLVQQRRQQQYQQMPYSKRVPSSNHTSNGPSSSNQGNSRQQQQQHQHNMSKHHAQELSSAFPSDPSTVMGNNTMSGAVAMTRSGWSIISNASTAMNSEHYIESLDDLPSSPGVRSGKAFPVLNSQSDDRIRSALSRPFGRLHVPPTYQQKWTVQVEQPYMGTRKRNDWDRRRLEDGSVASKSFANMSMVSEGSRRMPLDGNVISQSIGYLEEKMDRNEIVETSILSNWLSDIFNGVRGNGELLLSGRCDAAESEGIETFLFRHTELLKEPSRIGRVGLNPCRASALGSPFNLFSIMGGDREDGCNKSLFVNFLENPFTCFGSPPSFSTSTHDKNDSNEAMSLSRTPCARRAQLGVPGKSCKIRTYLSFPAWATILKGSSFLSSIIATHSEFCWRLSGDLFIA</sequence>
<dbReference type="AlphaFoldDB" id="A0ABD3QW82"/>
<dbReference type="Proteomes" id="UP001516023">
    <property type="component" value="Unassembled WGS sequence"/>
</dbReference>
<name>A0ABD3QW82_9STRA</name>